<protein>
    <submittedName>
        <fullName evidence="7">Tyrosine recombinase XerC</fullName>
    </submittedName>
</protein>
<evidence type="ECO:0000256" key="2">
    <source>
        <dbReference type="ARBA" id="ARBA00023125"/>
    </source>
</evidence>
<accession>A0A0F0LXL7</accession>
<evidence type="ECO:0000259" key="6">
    <source>
        <dbReference type="PROSITE" id="PS51900"/>
    </source>
</evidence>
<keyword evidence="3" id="KW-0233">DNA recombination</keyword>
<dbReference type="PROSITE" id="PS51900">
    <property type="entry name" value="CB"/>
    <property type="match status" value="1"/>
</dbReference>
<proteinExistence type="inferred from homology"/>
<dbReference type="Gene3D" id="1.10.150.130">
    <property type="match status" value="1"/>
</dbReference>
<evidence type="ECO:0000256" key="3">
    <source>
        <dbReference type="ARBA" id="ARBA00023172"/>
    </source>
</evidence>
<dbReference type="RefSeq" id="WP_048809158.1">
    <property type="nucleotide sequence ID" value="NZ_JYIY01000069.1"/>
</dbReference>
<feature type="domain" description="Tyr recombinase" evidence="5">
    <location>
        <begin position="172"/>
        <end position="359"/>
    </location>
</feature>
<dbReference type="EMBL" id="JYIY01000069">
    <property type="protein sequence ID" value="KJL37030.1"/>
    <property type="molecule type" value="Genomic_DNA"/>
</dbReference>
<keyword evidence="8" id="KW-1185">Reference proteome</keyword>
<sequence length="367" mass="41111">MASVRKRVQRTGTASFAVLWRDPQSGRQTSMTFPTETEAETLRRLLDANGQSFAMAEQMLEAAASRSPTVTDLLERHLSLLTRANEGTIAGYRSMIANHVTEQIGGLRVDAVTDEHIAAWVQRQRREGATRKSIANRMGLLSSAFKLAVRKGWRGDNPCELVDLPNEDRAGRRATFLTKAEFDALLAHVPARHQLLTRVLVGTGMRFSEATALTWNDLHLDAEIPFIQVDKAWKGDERRRFYIGSTKNTPSDRDVSITRALADDLRSAGRPHDLVFPNTLGSQLTNTTFHNHGWQDAVDAAKLRKEPRPHDLRHTHASWLLQEGVPIFVVSRRLGHKSVQTTTQIYGHLMPQAMKDAADAMSRIEAR</sequence>
<dbReference type="OrthoDB" id="1822491at2"/>
<dbReference type="STRING" id="400772.RR49_01142"/>
<name>A0A0F0LXL7_9MICO</name>
<evidence type="ECO:0000256" key="1">
    <source>
        <dbReference type="ARBA" id="ARBA00008857"/>
    </source>
</evidence>
<dbReference type="GO" id="GO:0003677">
    <property type="term" value="F:DNA binding"/>
    <property type="evidence" value="ECO:0007669"/>
    <property type="project" value="UniProtKB-UniRule"/>
</dbReference>
<dbReference type="GO" id="GO:0006310">
    <property type="term" value="P:DNA recombination"/>
    <property type="evidence" value="ECO:0007669"/>
    <property type="project" value="UniProtKB-KW"/>
</dbReference>
<dbReference type="GO" id="GO:0015074">
    <property type="term" value="P:DNA integration"/>
    <property type="evidence" value="ECO:0007669"/>
    <property type="project" value="InterPro"/>
</dbReference>
<dbReference type="PATRIC" id="fig|400772.4.peg.1164"/>
<evidence type="ECO:0000259" key="5">
    <source>
        <dbReference type="PROSITE" id="PS51898"/>
    </source>
</evidence>
<dbReference type="InterPro" id="IPR011010">
    <property type="entry name" value="DNA_brk_join_enz"/>
</dbReference>
<gene>
    <name evidence="7" type="primary">xerC_1</name>
    <name evidence="7" type="ORF">RR49_01142</name>
</gene>
<dbReference type="PROSITE" id="PS51898">
    <property type="entry name" value="TYR_RECOMBINASE"/>
    <property type="match status" value="1"/>
</dbReference>
<reference evidence="7 8" key="1">
    <citation type="submission" date="2015-02" db="EMBL/GenBank/DDBJ databases">
        <title>Draft genome sequences of ten Microbacterium spp. with emphasis on heavy metal contaminated environments.</title>
        <authorList>
            <person name="Corretto E."/>
        </authorList>
    </citation>
    <scope>NUCLEOTIDE SEQUENCE [LARGE SCALE GENOMIC DNA]</scope>
    <source>
        <strain evidence="7 8">DSM 18659</strain>
    </source>
</reference>
<comment type="similarity">
    <text evidence="1">Belongs to the 'phage' integrase family.</text>
</comment>
<dbReference type="InterPro" id="IPR002104">
    <property type="entry name" value="Integrase_catalytic"/>
</dbReference>
<comment type="caution">
    <text evidence="7">The sequence shown here is derived from an EMBL/GenBank/DDBJ whole genome shotgun (WGS) entry which is preliminary data.</text>
</comment>
<keyword evidence="2 4" id="KW-0238">DNA-binding</keyword>
<evidence type="ECO:0000313" key="7">
    <source>
        <dbReference type="EMBL" id="KJL37030.1"/>
    </source>
</evidence>
<dbReference type="Pfam" id="PF00589">
    <property type="entry name" value="Phage_integrase"/>
    <property type="match status" value="1"/>
</dbReference>
<dbReference type="PANTHER" id="PTHR30349:SF64">
    <property type="entry name" value="PROPHAGE INTEGRASE INTD-RELATED"/>
    <property type="match status" value="1"/>
</dbReference>
<organism evidence="7 8">
    <name type="scientific">Microbacterium ginsengisoli</name>
    <dbReference type="NCBI Taxonomy" id="400772"/>
    <lineage>
        <taxon>Bacteria</taxon>
        <taxon>Bacillati</taxon>
        <taxon>Actinomycetota</taxon>
        <taxon>Actinomycetes</taxon>
        <taxon>Micrococcales</taxon>
        <taxon>Microbacteriaceae</taxon>
        <taxon>Microbacterium</taxon>
    </lineage>
</organism>
<dbReference type="Proteomes" id="UP000033451">
    <property type="component" value="Unassembled WGS sequence"/>
</dbReference>
<dbReference type="CDD" id="cd01189">
    <property type="entry name" value="INT_ICEBs1_C_like"/>
    <property type="match status" value="1"/>
</dbReference>
<dbReference type="InterPro" id="IPR010998">
    <property type="entry name" value="Integrase_recombinase_N"/>
</dbReference>
<dbReference type="PANTHER" id="PTHR30349">
    <property type="entry name" value="PHAGE INTEGRASE-RELATED"/>
    <property type="match status" value="1"/>
</dbReference>
<dbReference type="Gene3D" id="1.10.443.10">
    <property type="entry name" value="Intergrase catalytic core"/>
    <property type="match status" value="1"/>
</dbReference>
<dbReference type="AlphaFoldDB" id="A0A0F0LXL7"/>
<dbReference type="InterPro" id="IPR050090">
    <property type="entry name" value="Tyrosine_recombinase_XerCD"/>
</dbReference>
<feature type="domain" description="Core-binding (CB)" evidence="6">
    <location>
        <begin position="68"/>
        <end position="149"/>
    </location>
</feature>
<evidence type="ECO:0000313" key="8">
    <source>
        <dbReference type="Proteomes" id="UP000033451"/>
    </source>
</evidence>
<dbReference type="InterPro" id="IPR044068">
    <property type="entry name" value="CB"/>
</dbReference>
<dbReference type="InterPro" id="IPR013762">
    <property type="entry name" value="Integrase-like_cat_sf"/>
</dbReference>
<dbReference type="SUPFAM" id="SSF56349">
    <property type="entry name" value="DNA breaking-rejoining enzymes"/>
    <property type="match status" value="1"/>
</dbReference>
<evidence type="ECO:0000256" key="4">
    <source>
        <dbReference type="PROSITE-ProRule" id="PRU01248"/>
    </source>
</evidence>